<accession>A0A8S3TFN3</accession>
<keyword evidence="3" id="KW-0677">Repeat</keyword>
<dbReference type="OrthoDB" id="6162600at2759"/>
<evidence type="ECO:0000256" key="7">
    <source>
        <dbReference type="ARBA" id="ARBA00023136"/>
    </source>
</evidence>
<feature type="domain" description="Cadherin" evidence="10">
    <location>
        <begin position="394"/>
        <end position="449"/>
    </location>
</feature>
<comment type="subcellular location">
    <subcellularLocation>
        <location evidence="1">Membrane</location>
    </subcellularLocation>
</comment>
<evidence type="ECO:0000256" key="8">
    <source>
        <dbReference type="PROSITE-ProRule" id="PRU00043"/>
    </source>
</evidence>
<feature type="domain" description="Cadherin" evidence="10">
    <location>
        <begin position="187"/>
        <end position="287"/>
    </location>
</feature>
<evidence type="ECO:0000256" key="1">
    <source>
        <dbReference type="ARBA" id="ARBA00004370"/>
    </source>
</evidence>
<dbReference type="Proteomes" id="UP000683360">
    <property type="component" value="Unassembled WGS sequence"/>
</dbReference>
<keyword evidence="4 8" id="KW-0106">Calcium</keyword>
<dbReference type="GO" id="GO:0005509">
    <property type="term" value="F:calcium ion binding"/>
    <property type="evidence" value="ECO:0007669"/>
    <property type="project" value="UniProtKB-UniRule"/>
</dbReference>
<keyword evidence="5" id="KW-0130">Cell adhesion</keyword>
<name>A0A8S3TFN3_MYTED</name>
<evidence type="ECO:0000256" key="9">
    <source>
        <dbReference type="SAM" id="MobiDB-lite"/>
    </source>
</evidence>
<dbReference type="InterPro" id="IPR002126">
    <property type="entry name" value="Cadherin-like_dom"/>
</dbReference>
<dbReference type="GO" id="GO:0005911">
    <property type="term" value="C:cell-cell junction"/>
    <property type="evidence" value="ECO:0007669"/>
    <property type="project" value="TreeGrafter"/>
</dbReference>
<gene>
    <name evidence="11" type="ORF">MEDL_42101</name>
</gene>
<evidence type="ECO:0000259" key="10">
    <source>
        <dbReference type="PROSITE" id="PS50268"/>
    </source>
</evidence>
<keyword evidence="2" id="KW-0812">Transmembrane</keyword>
<evidence type="ECO:0000313" key="11">
    <source>
        <dbReference type="EMBL" id="CAG2229198.1"/>
    </source>
</evidence>
<feature type="region of interest" description="Disordered" evidence="9">
    <location>
        <begin position="99"/>
        <end position="126"/>
    </location>
</feature>
<dbReference type="InterPro" id="IPR050971">
    <property type="entry name" value="Cadherin-domain_protein"/>
</dbReference>
<dbReference type="AlphaFoldDB" id="A0A8S3TFN3"/>
<dbReference type="InterPro" id="IPR015919">
    <property type="entry name" value="Cadherin-like_sf"/>
</dbReference>
<feature type="domain" description="Cadherin" evidence="10">
    <location>
        <begin position="290"/>
        <end position="390"/>
    </location>
</feature>
<dbReference type="GO" id="GO:0016020">
    <property type="term" value="C:membrane"/>
    <property type="evidence" value="ECO:0007669"/>
    <property type="project" value="UniProtKB-SubCell"/>
</dbReference>
<dbReference type="GO" id="GO:0007156">
    <property type="term" value="P:homophilic cell adhesion via plasma membrane adhesion molecules"/>
    <property type="evidence" value="ECO:0007669"/>
    <property type="project" value="InterPro"/>
</dbReference>
<proteinExistence type="predicted"/>
<dbReference type="PANTHER" id="PTHR24025">
    <property type="entry name" value="DESMOGLEIN FAMILY MEMBER"/>
    <property type="match status" value="1"/>
</dbReference>
<keyword evidence="7" id="KW-0472">Membrane</keyword>
<dbReference type="SUPFAM" id="SSF49313">
    <property type="entry name" value="Cadherin-like"/>
    <property type="match status" value="4"/>
</dbReference>
<comment type="caution">
    <text evidence="11">The sequence shown here is derived from an EMBL/GenBank/DDBJ whole genome shotgun (WGS) entry which is preliminary data.</text>
</comment>
<feature type="compositionally biased region" description="Basic and acidic residues" evidence="9">
    <location>
        <begin position="104"/>
        <end position="126"/>
    </location>
</feature>
<evidence type="ECO:0000256" key="4">
    <source>
        <dbReference type="ARBA" id="ARBA00022837"/>
    </source>
</evidence>
<evidence type="ECO:0000256" key="2">
    <source>
        <dbReference type="ARBA" id="ARBA00022692"/>
    </source>
</evidence>
<sequence length="452" mass="50528">MITSISQSPYSLLPTDANTSPVCPSLFYTIQVPEDTTVDSTVFPLTCDDTDSGVDGSLTYVISSGNDARKFNLLLTGTTANIKTAGKFDFDDINSKTSFTHLQSSDKPDEISNDKPNELSSDKPNEHDEVRQLNAALNLSDTQETELDVHGCALEIFVIDGGTPPLKAIVTLDITLTPVNEFNPQFFSLPTSLVLNEDTDIGTMILDTKPFDQDLDSQRKKQKTKVTLTSSTSQGVFYIDELTGRLYLRHLLDYETVPLHVLIITVVDENQPPQRSATFNLNITVHNECSSQIYTVKMTETKQVGSSLIQLDCKDKESQHLIYKLYKGDATKFSMKDHGELKLIKEIDTDKEDNFWTVEIEVRDHGVPRLDTFVHVNIFVEDVDDHKPFWHPANNGTYTVSIPENSDVGTFVAMVTAIDDDRPGTKHSKIKYAIEDMTKSFTIESDTGMEYI</sequence>
<evidence type="ECO:0000256" key="5">
    <source>
        <dbReference type="ARBA" id="ARBA00022889"/>
    </source>
</evidence>
<evidence type="ECO:0000256" key="6">
    <source>
        <dbReference type="ARBA" id="ARBA00022989"/>
    </source>
</evidence>
<keyword evidence="12" id="KW-1185">Reference proteome</keyword>
<dbReference type="PROSITE" id="PS50268">
    <property type="entry name" value="CADHERIN_2"/>
    <property type="match status" value="4"/>
</dbReference>
<feature type="domain" description="Cadherin" evidence="10">
    <location>
        <begin position="24"/>
        <end position="186"/>
    </location>
</feature>
<dbReference type="CDD" id="cd11304">
    <property type="entry name" value="Cadherin_repeat"/>
    <property type="match status" value="4"/>
</dbReference>
<dbReference type="Pfam" id="PF00028">
    <property type="entry name" value="Cadherin"/>
    <property type="match status" value="2"/>
</dbReference>
<evidence type="ECO:0000313" key="12">
    <source>
        <dbReference type="Proteomes" id="UP000683360"/>
    </source>
</evidence>
<protein>
    <submittedName>
        <fullName evidence="11">DCHS1_2</fullName>
    </submittedName>
</protein>
<dbReference type="Gene3D" id="2.60.40.60">
    <property type="entry name" value="Cadherins"/>
    <property type="match status" value="4"/>
</dbReference>
<keyword evidence="6" id="KW-1133">Transmembrane helix</keyword>
<organism evidence="11 12">
    <name type="scientific">Mytilus edulis</name>
    <name type="common">Blue mussel</name>
    <dbReference type="NCBI Taxonomy" id="6550"/>
    <lineage>
        <taxon>Eukaryota</taxon>
        <taxon>Metazoa</taxon>
        <taxon>Spiralia</taxon>
        <taxon>Lophotrochozoa</taxon>
        <taxon>Mollusca</taxon>
        <taxon>Bivalvia</taxon>
        <taxon>Autobranchia</taxon>
        <taxon>Pteriomorphia</taxon>
        <taxon>Mytilida</taxon>
        <taxon>Mytiloidea</taxon>
        <taxon>Mytilidae</taxon>
        <taxon>Mytilinae</taxon>
        <taxon>Mytilus</taxon>
    </lineage>
</organism>
<reference evidence="11" key="1">
    <citation type="submission" date="2021-03" db="EMBL/GenBank/DDBJ databases">
        <authorList>
            <person name="Bekaert M."/>
        </authorList>
    </citation>
    <scope>NUCLEOTIDE SEQUENCE</scope>
</reference>
<evidence type="ECO:0000256" key="3">
    <source>
        <dbReference type="ARBA" id="ARBA00022737"/>
    </source>
</evidence>
<dbReference type="EMBL" id="CAJPWZ010002017">
    <property type="protein sequence ID" value="CAG2229198.1"/>
    <property type="molecule type" value="Genomic_DNA"/>
</dbReference>
<dbReference type="PRINTS" id="PR00205">
    <property type="entry name" value="CADHERIN"/>
</dbReference>
<dbReference type="PANTHER" id="PTHR24025:SF23">
    <property type="entry name" value="NEURAL-CADHERIN"/>
    <property type="match status" value="1"/>
</dbReference>
<dbReference type="SMART" id="SM00112">
    <property type="entry name" value="CA"/>
    <property type="match status" value="3"/>
</dbReference>